<dbReference type="InterPro" id="IPR036880">
    <property type="entry name" value="Kunitz_BPTI_sf"/>
</dbReference>
<evidence type="ECO:0000313" key="13">
    <source>
        <dbReference type="Proteomes" id="UP000186698"/>
    </source>
</evidence>
<comment type="subcellular location">
    <subcellularLocation>
        <location evidence="1">Membrane</location>
    </subcellularLocation>
</comment>
<dbReference type="RefSeq" id="XP_041430289.1">
    <property type="nucleotide sequence ID" value="XM_041574355.1"/>
</dbReference>
<evidence type="ECO:0000256" key="1">
    <source>
        <dbReference type="ARBA" id="ARBA00004370"/>
    </source>
</evidence>
<dbReference type="Pfam" id="PF07502">
    <property type="entry name" value="MANEC"/>
    <property type="match status" value="1"/>
</dbReference>
<name>A0A8J1LMC3_XENLA</name>
<dbReference type="InterPro" id="IPR036055">
    <property type="entry name" value="LDL_receptor-like_sf"/>
</dbReference>
<dbReference type="SMART" id="SM00089">
    <property type="entry name" value="PKD"/>
    <property type="match status" value="1"/>
</dbReference>
<keyword evidence="14" id="KW-0646">Protease inhibitor</keyword>
<feature type="domain" description="BPTI/Kunitz inhibitor" evidence="11">
    <location>
        <begin position="245"/>
        <end position="295"/>
    </location>
</feature>
<dbReference type="PRINTS" id="PR00759">
    <property type="entry name" value="BASICPTASE"/>
</dbReference>
<dbReference type="InterPro" id="IPR002223">
    <property type="entry name" value="Kunitz_BPTI"/>
</dbReference>
<dbReference type="CDD" id="cd22623">
    <property type="entry name" value="Kunitz_HAI1_1-like"/>
    <property type="match status" value="1"/>
</dbReference>
<dbReference type="OrthoDB" id="2019384at2759"/>
<dbReference type="Proteomes" id="UP000186698">
    <property type="component" value="Chromosome 8S"/>
</dbReference>
<dbReference type="SUPFAM" id="SSF57424">
    <property type="entry name" value="LDL receptor-like module"/>
    <property type="match status" value="1"/>
</dbReference>
<feature type="chain" id="PRO_5035286645" evidence="10">
    <location>
        <begin position="24"/>
        <end position="516"/>
    </location>
</feature>
<feature type="disulfide bond" evidence="8">
    <location>
        <begin position="343"/>
        <end position="358"/>
    </location>
</feature>
<keyword evidence="5 9" id="KW-0472">Membrane</keyword>
<evidence type="ECO:0000256" key="3">
    <source>
        <dbReference type="ARBA" id="ARBA00022729"/>
    </source>
</evidence>
<organism evidence="13 14">
    <name type="scientific">Xenopus laevis</name>
    <name type="common">African clawed frog</name>
    <dbReference type="NCBI Taxonomy" id="8355"/>
    <lineage>
        <taxon>Eukaryota</taxon>
        <taxon>Metazoa</taxon>
        <taxon>Chordata</taxon>
        <taxon>Craniata</taxon>
        <taxon>Vertebrata</taxon>
        <taxon>Euteleostomi</taxon>
        <taxon>Amphibia</taxon>
        <taxon>Batrachia</taxon>
        <taxon>Anura</taxon>
        <taxon>Pipoidea</taxon>
        <taxon>Pipidae</taxon>
        <taxon>Xenopodinae</taxon>
        <taxon>Xenopus</taxon>
        <taxon>Xenopus</taxon>
    </lineage>
</organism>
<feature type="domain" description="BPTI/Kunitz inhibitor" evidence="11">
    <location>
        <begin position="380"/>
        <end position="430"/>
    </location>
</feature>
<dbReference type="AlphaFoldDB" id="A0A8J1LMC3"/>
<feature type="signal peptide" evidence="10">
    <location>
        <begin position="1"/>
        <end position="23"/>
    </location>
</feature>
<evidence type="ECO:0000259" key="12">
    <source>
        <dbReference type="PROSITE" id="PS50986"/>
    </source>
</evidence>
<feature type="transmembrane region" description="Helical" evidence="9">
    <location>
        <begin position="458"/>
        <end position="480"/>
    </location>
</feature>
<sequence>MSRMGHLQSLLVLLFVATQLVWSDSNGQTCLDNFTKGFHDFVLDLDYSVKSGATFLSSPPLHSGRDCMSACCRTLGCNLALAQETDNGEDVINSCFLINCLYEQEFVCKFIRKPGFVNFVTMDVYNKYQATMEKEGEEDHPPIARAGPDVKTQPLQTVVLTGIESLDREGIIRYEWSLLHGDPTVVYEEIPAEDSEADVSHSIEVSNLHPGQYTFQLVVTDTADQQNSATVTITVLSKQETEEHCFAPYKVGRCRGSFSRWYFNPEADDCLEFTYGGCKPNHNNYLTIEDCRQTCKNNLAEKRTTGEHSGKSGRRLQPVCDGHCSPSQFQCAQGCCIDATLECDEHQDCPDNSDEQFCEYYDKGFKKLQTFDIPNNKARCVDMPNTGSCRASFSRFYYDPAVRKCLRFTYGGCGGNGNNFHKESDCMRYCEGVSERDIFGRRLGDTEAQKEGSGSGEVVAAVILGICILVVLAVIGYCVIKKRKSSRRRQPVANTSTLSTTEDTEHLVYNRTTKPV</sequence>
<gene>
    <name evidence="14" type="primary">LOC108700587</name>
</gene>
<dbReference type="Gene3D" id="4.10.410.10">
    <property type="entry name" value="Pancreatic trypsin inhibitor Kunitz domain"/>
    <property type="match status" value="2"/>
</dbReference>
<reference evidence="14" key="1">
    <citation type="submission" date="2025-08" db="UniProtKB">
        <authorList>
            <consortium name="RefSeq"/>
        </authorList>
    </citation>
    <scope>IDENTIFICATION</scope>
    <source>
        <strain evidence="14">J_2021</strain>
        <tissue evidence="14">Erythrocytes</tissue>
    </source>
</reference>
<evidence type="ECO:0000256" key="9">
    <source>
        <dbReference type="SAM" id="Phobius"/>
    </source>
</evidence>
<proteinExistence type="predicted"/>
<evidence type="ECO:0000256" key="10">
    <source>
        <dbReference type="SAM" id="SignalP"/>
    </source>
</evidence>
<dbReference type="PANTHER" id="PTHR46750:SF1">
    <property type="entry name" value="KUNITZ-TYPE PROTEASE INHIBITOR 1"/>
    <property type="match status" value="1"/>
</dbReference>
<evidence type="ECO:0000313" key="14">
    <source>
        <dbReference type="RefSeq" id="XP_041430289.1"/>
    </source>
</evidence>
<accession>A0A8J1LMC3</accession>
<dbReference type="GO" id="GO:0008544">
    <property type="term" value="P:epidermis development"/>
    <property type="evidence" value="ECO:0000318"/>
    <property type="project" value="GO_Central"/>
</dbReference>
<dbReference type="FunFam" id="4.10.410.10:FF:000006">
    <property type="entry name" value="Serine peptidase inhibitor, Kunitz type 1"/>
    <property type="match status" value="1"/>
</dbReference>
<dbReference type="InterPro" id="IPR022409">
    <property type="entry name" value="PKD/Chitinase_dom"/>
</dbReference>
<dbReference type="Pfam" id="PF00057">
    <property type="entry name" value="Ldl_recept_a"/>
    <property type="match status" value="1"/>
</dbReference>
<evidence type="ECO:0000259" key="11">
    <source>
        <dbReference type="PROSITE" id="PS50279"/>
    </source>
</evidence>
<dbReference type="Pfam" id="PF22352">
    <property type="entry name" value="K319L-like_PKD"/>
    <property type="match status" value="1"/>
</dbReference>
<dbReference type="InterPro" id="IPR013980">
    <property type="entry name" value="MANSC_dom"/>
</dbReference>
<protein>
    <submittedName>
        <fullName evidence="14">Kunitz-type protease inhibitor 1 isoform X1</fullName>
    </submittedName>
</protein>
<keyword evidence="7" id="KW-0325">Glycoprotein</keyword>
<evidence type="ECO:0000256" key="7">
    <source>
        <dbReference type="ARBA" id="ARBA00023180"/>
    </source>
</evidence>
<dbReference type="PROSITE" id="PS01209">
    <property type="entry name" value="LDLRA_1"/>
    <property type="match status" value="1"/>
</dbReference>
<feature type="disulfide bond" evidence="8">
    <location>
        <begin position="331"/>
        <end position="349"/>
    </location>
</feature>
<dbReference type="GeneID" id="108700587"/>
<dbReference type="PANTHER" id="PTHR46750">
    <property type="entry name" value="KUNITZ-TYPE PROTEASE INHIBITOR 1"/>
    <property type="match status" value="1"/>
</dbReference>
<dbReference type="CDD" id="cd00112">
    <property type="entry name" value="LDLa"/>
    <property type="match status" value="1"/>
</dbReference>
<dbReference type="Pfam" id="PF00014">
    <property type="entry name" value="Kunitz_BPTI"/>
    <property type="match status" value="2"/>
</dbReference>
<evidence type="ECO:0000256" key="6">
    <source>
        <dbReference type="ARBA" id="ARBA00023157"/>
    </source>
</evidence>
<dbReference type="SMART" id="SM00131">
    <property type="entry name" value="KU"/>
    <property type="match status" value="2"/>
</dbReference>
<evidence type="ECO:0000256" key="4">
    <source>
        <dbReference type="ARBA" id="ARBA00022989"/>
    </source>
</evidence>
<dbReference type="InterPro" id="IPR013783">
    <property type="entry name" value="Ig-like_fold"/>
</dbReference>
<dbReference type="PROSITE" id="PS50986">
    <property type="entry name" value="MANSC"/>
    <property type="match status" value="1"/>
</dbReference>
<dbReference type="InterPro" id="IPR023415">
    <property type="entry name" value="LDLR_class-A_CS"/>
</dbReference>
<dbReference type="InterPro" id="IPR020901">
    <property type="entry name" value="Prtase_inh_Kunz-CS"/>
</dbReference>
<dbReference type="CTD" id="108700587"/>
<evidence type="ECO:0000256" key="5">
    <source>
        <dbReference type="ARBA" id="ARBA00023136"/>
    </source>
</evidence>
<dbReference type="GO" id="GO:0005886">
    <property type="term" value="C:plasma membrane"/>
    <property type="evidence" value="ECO:0000318"/>
    <property type="project" value="GO_Central"/>
</dbReference>
<dbReference type="InterPro" id="IPR002172">
    <property type="entry name" value="LDrepeatLR_classA_rpt"/>
</dbReference>
<keyword evidence="4 9" id="KW-1133">Transmembrane helix</keyword>
<keyword evidence="2 9" id="KW-0812">Transmembrane</keyword>
<dbReference type="Gene3D" id="2.60.40.10">
    <property type="entry name" value="Immunoglobulins"/>
    <property type="match status" value="1"/>
</dbReference>
<dbReference type="PROSITE" id="PS50279">
    <property type="entry name" value="BPTI_KUNITZ_2"/>
    <property type="match status" value="2"/>
</dbReference>
<dbReference type="GO" id="GO:0060429">
    <property type="term" value="P:epithelium development"/>
    <property type="evidence" value="ECO:0000318"/>
    <property type="project" value="GO_Central"/>
</dbReference>
<keyword evidence="13" id="KW-1185">Reference proteome</keyword>
<dbReference type="KEGG" id="xla:108700587"/>
<evidence type="ECO:0000256" key="8">
    <source>
        <dbReference type="PROSITE-ProRule" id="PRU00124"/>
    </source>
</evidence>
<dbReference type="InterPro" id="IPR011106">
    <property type="entry name" value="MANSC_N"/>
</dbReference>
<dbReference type="SMART" id="SM00192">
    <property type="entry name" value="LDLa"/>
    <property type="match status" value="1"/>
</dbReference>
<keyword evidence="3 10" id="KW-0732">Signal</keyword>
<dbReference type="PROSITE" id="PS00280">
    <property type="entry name" value="BPTI_KUNITZ_1"/>
    <property type="match status" value="2"/>
</dbReference>
<dbReference type="PROSITE" id="PS50068">
    <property type="entry name" value="LDLRA_2"/>
    <property type="match status" value="1"/>
</dbReference>
<dbReference type="GO" id="GO:0004867">
    <property type="term" value="F:serine-type endopeptidase inhibitor activity"/>
    <property type="evidence" value="ECO:0000318"/>
    <property type="project" value="GO_Central"/>
</dbReference>
<evidence type="ECO:0000256" key="2">
    <source>
        <dbReference type="ARBA" id="ARBA00022692"/>
    </source>
</evidence>
<dbReference type="SMART" id="SM00765">
    <property type="entry name" value="MANEC"/>
    <property type="match status" value="1"/>
</dbReference>
<dbReference type="Gene3D" id="4.10.400.10">
    <property type="entry name" value="Low-density Lipoprotein Receptor"/>
    <property type="match status" value="1"/>
</dbReference>
<dbReference type="GO" id="GO:0030198">
    <property type="term" value="P:extracellular matrix organization"/>
    <property type="evidence" value="ECO:0000318"/>
    <property type="project" value="GO_Central"/>
</dbReference>
<feature type="domain" description="MANSC" evidence="12">
    <location>
        <begin position="37"/>
        <end position="119"/>
    </location>
</feature>
<dbReference type="CDD" id="cd00146">
    <property type="entry name" value="PKD"/>
    <property type="match status" value="1"/>
</dbReference>
<dbReference type="InterPro" id="IPR035986">
    <property type="entry name" value="PKD_dom_sf"/>
</dbReference>
<feature type="disulfide bond" evidence="8">
    <location>
        <begin position="324"/>
        <end position="336"/>
    </location>
</feature>
<keyword evidence="6 8" id="KW-1015">Disulfide bond</keyword>
<dbReference type="SUPFAM" id="SSF57362">
    <property type="entry name" value="BPTI-like"/>
    <property type="match status" value="2"/>
</dbReference>
<dbReference type="SUPFAM" id="SSF49299">
    <property type="entry name" value="PKD domain"/>
    <property type="match status" value="1"/>
</dbReference>